<dbReference type="EMBL" id="JBJQND010000004">
    <property type="protein sequence ID" value="KAL3878426.1"/>
    <property type="molecule type" value="Genomic_DNA"/>
</dbReference>
<evidence type="ECO:0000313" key="3">
    <source>
        <dbReference type="Proteomes" id="UP001634394"/>
    </source>
</evidence>
<keyword evidence="3" id="KW-1185">Reference proteome</keyword>
<evidence type="ECO:0000313" key="2">
    <source>
        <dbReference type="EMBL" id="KAL3878426.1"/>
    </source>
</evidence>
<reference evidence="2 3" key="1">
    <citation type="submission" date="2024-11" db="EMBL/GenBank/DDBJ databases">
        <title>Chromosome-level genome assembly of the freshwater bivalve Anodonta woodiana.</title>
        <authorList>
            <person name="Chen X."/>
        </authorList>
    </citation>
    <scope>NUCLEOTIDE SEQUENCE [LARGE SCALE GENOMIC DNA]</scope>
    <source>
        <strain evidence="2">MN2024</strain>
        <tissue evidence="2">Gills</tissue>
    </source>
</reference>
<feature type="region of interest" description="Disordered" evidence="1">
    <location>
        <begin position="189"/>
        <end position="208"/>
    </location>
</feature>
<gene>
    <name evidence="2" type="ORF">ACJMK2_030776</name>
</gene>
<comment type="caution">
    <text evidence="2">The sequence shown here is derived from an EMBL/GenBank/DDBJ whole genome shotgun (WGS) entry which is preliminary data.</text>
</comment>
<organism evidence="2 3">
    <name type="scientific">Sinanodonta woodiana</name>
    <name type="common">Chinese pond mussel</name>
    <name type="synonym">Anodonta woodiana</name>
    <dbReference type="NCBI Taxonomy" id="1069815"/>
    <lineage>
        <taxon>Eukaryota</taxon>
        <taxon>Metazoa</taxon>
        <taxon>Spiralia</taxon>
        <taxon>Lophotrochozoa</taxon>
        <taxon>Mollusca</taxon>
        <taxon>Bivalvia</taxon>
        <taxon>Autobranchia</taxon>
        <taxon>Heteroconchia</taxon>
        <taxon>Palaeoheterodonta</taxon>
        <taxon>Unionida</taxon>
        <taxon>Unionoidea</taxon>
        <taxon>Unionidae</taxon>
        <taxon>Unioninae</taxon>
        <taxon>Sinanodonta</taxon>
    </lineage>
</organism>
<feature type="compositionally biased region" description="Polar residues" evidence="1">
    <location>
        <begin position="190"/>
        <end position="208"/>
    </location>
</feature>
<protein>
    <submittedName>
        <fullName evidence="2">Uncharacterized protein</fullName>
    </submittedName>
</protein>
<accession>A0ABD3WYH8</accession>
<evidence type="ECO:0000256" key="1">
    <source>
        <dbReference type="SAM" id="MobiDB-lite"/>
    </source>
</evidence>
<sequence>MPTSSQAMILRGNIYKEDVKLLDTNRILPTPTCCPIFRANVIMENLKLNRNLGESTLCELVKFDIMLESKDSENTSSEIEGRFIYNPRQNGFYWVIGEPMKVESPQKDYFQCMERFHAGGQNLIQSNSDVYDSVLSKQHNTSPVTSTFRMNSHTSDFVHEQRQRLEDLGFRRRRTIPMWEIGKWNEKRTQTGSSVGTQGPVKTTSDTSSDVRTAYRLCKMSPSKRLGRRFDTKSVELWNDASLGSKAAQSIDNSINTSRQEEVSEKPKKSLIEEVKEKVHWNQRVMPTWKDCLDAGDMERPLTVCFSLRRNNDVFSHADLKKLIAAQIGCKVIALRYDPVSVRTSDRTANDRWFATLEDPVQCKYFIQKGLVVGPDKIMVRSLDDVIHTFQTIQANCSLLPQMEISKC</sequence>
<dbReference type="Proteomes" id="UP001634394">
    <property type="component" value="Unassembled WGS sequence"/>
</dbReference>
<name>A0ABD3WYH8_SINWO</name>
<dbReference type="AlphaFoldDB" id="A0ABD3WYH8"/>
<proteinExistence type="predicted"/>